<evidence type="ECO:0000313" key="2">
    <source>
        <dbReference type="EMBL" id="KAG0258685.1"/>
    </source>
</evidence>
<feature type="transmembrane region" description="Helical" evidence="1">
    <location>
        <begin position="6"/>
        <end position="27"/>
    </location>
</feature>
<keyword evidence="1" id="KW-0472">Membrane</keyword>
<proteinExistence type="predicted"/>
<feature type="non-terminal residue" evidence="2">
    <location>
        <position position="227"/>
    </location>
</feature>
<organism evidence="2 3">
    <name type="scientific">Linnemannia exigua</name>
    <dbReference type="NCBI Taxonomy" id="604196"/>
    <lineage>
        <taxon>Eukaryota</taxon>
        <taxon>Fungi</taxon>
        <taxon>Fungi incertae sedis</taxon>
        <taxon>Mucoromycota</taxon>
        <taxon>Mortierellomycotina</taxon>
        <taxon>Mortierellomycetes</taxon>
        <taxon>Mortierellales</taxon>
        <taxon>Mortierellaceae</taxon>
        <taxon>Linnemannia</taxon>
    </lineage>
</organism>
<comment type="caution">
    <text evidence="2">The sequence shown here is derived from an EMBL/GenBank/DDBJ whole genome shotgun (WGS) entry which is preliminary data.</text>
</comment>
<feature type="transmembrane region" description="Helical" evidence="1">
    <location>
        <begin position="122"/>
        <end position="143"/>
    </location>
</feature>
<name>A0AAD4H1J9_9FUNG</name>
<sequence>MGFQLIYVLAAVPFAVSLTSGAICAIASRSSAIRLGSSGPDHLTATPSTLEGPSVFNHTHLKRHATADNNDTNTDIQPKAYEIKVRSVLLFLLSLIPTAFVVVSLVLALLPGSDDRTIFQRLYAPLITLAGWLFALVLLLAMMTHRIRFANAIQPLQWFYSSTVGVLAYQFWIRLDFILEGPSHYTSDMWIFFALSATAFILCGIALTMPSELDFDFVHQFGYGYSS</sequence>
<dbReference type="Proteomes" id="UP001194580">
    <property type="component" value="Unassembled WGS sequence"/>
</dbReference>
<keyword evidence="1" id="KW-1133">Transmembrane helix</keyword>
<reference evidence="2" key="1">
    <citation type="journal article" date="2020" name="Fungal Divers.">
        <title>Resolving the Mortierellaceae phylogeny through synthesis of multi-gene phylogenetics and phylogenomics.</title>
        <authorList>
            <person name="Vandepol N."/>
            <person name="Liber J."/>
            <person name="Desiro A."/>
            <person name="Na H."/>
            <person name="Kennedy M."/>
            <person name="Barry K."/>
            <person name="Grigoriev I.V."/>
            <person name="Miller A.N."/>
            <person name="O'Donnell K."/>
            <person name="Stajich J.E."/>
            <person name="Bonito G."/>
        </authorList>
    </citation>
    <scope>NUCLEOTIDE SEQUENCE</scope>
    <source>
        <strain evidence="2">NRRL 28262</strain>
    </source>
</reference>
<feature type="transmembrane region" description="Helical" evidence="1">
    <location>
        <begin position="88"/>
        <end position="110"/>
    </location>
</feature>
<dbReference type="AlphaFoldDB" id="A0AAD4H1J9"/>
<protein>
    <submittedName>
        <fullName evidence="2">Uncharacterized protein</fullName>
    </submittedName>
</protein>
<evidence type="ECO:0000256" key="1">
    <source>
        <dbReference type="SAM" id="Phobius"/>
    </source>
</evidence>
<keyword evidence="1" id="KW-0812">Transmembrane</keyword>
<feature type="transmembrane region" description="Helical" evidence="1">
    <location>
        <begin position="189"/>
        <end position="209"/>
    </location>
</feature>
<gene>
    <name evidence="2" type="ORF">BGZ95_004898</name>
</gene>
<keyword evidence="3" id="KW-1185">Reference proteome</keyword>
<accession>A0AAD4H1J9</accession>
<feature type="transmembrane region" description="Helical" evidence="1">
    <location>
        <begin position="155"/>
        <end position="173"/>
    </location>
</feature>
<evidence type="ECO:0000313" key="3">
    <source>
        <dbReference type="Proteomes" id="UP001194580"/>
    </source>
</evidence>
<dbReference type="EMBL" id="JAAAIL010002273">
    <property type="protein sequence ID" value="KAG0258685.1"/>
    <property type="molecule type" value="Genomic_DNA"/>
</dbReference>